<protein>
    <submittedName>
        <fullName evidence="3">Testis-specific H1 histone</fullName>
    </submittedName>
</protein>
<feature type="compositionally biased region" description="Basic and acidic residues" evidence="1">
    <location>
        <begin position="217"/>
        <end position="227"/>
    </location>
</feature>
<feature type="compositionally biased region" description="Basic residues" evidence="1">
    <location>
        <begin position="161"/>
        <end position="196"/>
    </location>
</feature>
<organism evidence="2 3">
    <name type="scientific">Echinops telfairi</name>
    <name type="common">Lesser hedgehog tenrec</name>
    <dbReference type="NCBI Taxonomy" id="9371"/>
    <lineage>
        <taxon>Eukaryota</taxon>
        <taxon>Metazoa</taxon>
        <taxon>Chordata</taxon>
        <taxon>Craniata</taxon>
        <taxon>Vertebrata</taxon>
        <taxon>Euteleostomi</taxon>
        <taxon>Mammalia</taxon>
        <taxon>Eutheria</taxon>
        <taxon>Afrotheria</taxon>
        <taxon>Tenrecidae</taxon>
        <taxon>Tenrecinae</taxon>
        <taxon>Echinops</taxon>
    </lineage>
</organism>
<name>A0ABM0IZM6_ECHTE</name>
<keyword evidence="2" id="KW-1185">Reference proteome</keyword>
<feature type="compositionally biased region" description="Basic and acidic residues" evidence="1">
    <location>
        <begin position="197"/>
        <end position="210"/>
    </location>
</feature>
<dbReference type="Proteomes" id="UP000694863">
    <property type="component" value="Unplaced"/>
</dbReference>
<gene>
    <name evidence="3" type="primary">LOC101661745</name>
</gene>
<reference evidence="3" key="1">
    <citation type="submission" date="2025-08" db="UniProtKB">
        <authorList>
            <consortium name="RefSeq"/>
        </authorList>
    </citation>
    <scope>IDENTIFICATION</scope>
</reference>
<dbReference type="RefSeq" id="XP_004711565.1">
    <property type="nucleotide sequence ID" value="XM_004711508.1"/>
</dbReference>
<feature type="compositionally biased region" description="Low complexity" evidence="1">
    <location>
        <begin position="81"/>
        <end position="91"/>
    </location>
</feature>
<feature type="compositionally biased region" description="Polar residues" evidence="1">
    <location>
        <begin position="236"/>
        <end position="247"/>
    </location>
</feature>
<evidence type="ECO:0000313" key="2">
    <source>
        <dbReference type="Proteomes" id="UP000694863"/>
    </source>
</evidence>
<feature type="region of interest" description="Disordered" evidence="1">
    <location>
        <begin position="1"/>
        <end position="37"/>
    </location>
</feature>
<dbReference type="GeneID" id="101661745"/>
<feature type="region of interest" description="Disordered" evidence="1">
    <location>
        <begin position="76"/>
        <end position="97"/>
    </location>
</feature>
<evidence type="ECO:0000313" key="3">
    <source>
        <dbReference type="RefSeq" id="XP_004711565.1"/>
    </source>
</evidence>
<accession>A0ABM0IZM6</accession>
<sequence length="270" mass="30138">MEKPVVLVEPSEESLGAQANPRPPVEKMVRGPAMRQSSRSVLKVSQLLLRAICAHRRLTMPTLRKELGNAGYEVSRRVGRQSRGGPSRPQGKGALLRVSGSNAAGYFRVRKVLRPKKKPARRRLEESSVGLRRVLATPRVLRRRRTLRKAAKKAREVWRRDAKRKRLRKTRGRGLVRPKAKVGARPKVKAKGKPRTRKEAQKPDPREDGRASSSSKPPEKKKQETPVKRTPLKPTQAKTDLTSTSVGQGVKAAQKASTKFESSKPAMETP</sequence>
<evidence type="ECO:0000256" key="1">
    <source>
        <dbReference type="SAM" id="MobiDB-lite"/>
    </source>
</evidence>
<feature type="region of interest" description="Disordered" evidence="1">
    <location>
        <begin position="144"/>
        <end position="270"/>
    </location>
</feature>
<proteinExistence type="predicted"/>